<evidence type="ECO:0000313" key="2">
    <source>
        <dbReference type="EMBL" id="RUS92126.1"/>
    </source>
</evidence>
<feature type="transmembrane region" description="Helical" evidence="1">
    <location>
        <begin position="302"/>
        <end position="333"/>
    </location>
</feature>
<comment type="caution">
    <text evidence="2">The sequence shown here is derived from an EMBL/GenBank/DDBJ whole genome shotgun (WGS) entry which is preliminary data.</text>
</comment>
<keyword evidence="1" id="KW-1133">Transmembrane helix</keyword>
<reference evidence="2 3" key="1">
    <citation type="submission" date="2019-01" db="EMBL/GenBank/DDBJ databases">
        <title>A draft genome assembly of the solar-powered sea slug Elysia chlorotica.</title>
        <authorList>
            <person name="Cai H."/>
            <person name="Li Q."/>
            <person name="Fang X."/>
            <person name="Li J."/>
            <person name="Curtis N.E."/>
            <person name="Altenburger A."/>
            <person name="Shibata T."/>
            <person name="Feng M."/>
            <person name="Maeda T."/>
            <person name="Schwartz J.A."/>
            <person name="Shigenobu S."/>
            <person name="Lundholm N."/>
            <person name="Nishiyama T."/>
            <person name="Yang H."/>
            <person name="Hasebe M."/>
            <person name="Li S."/>
            <person name="Pierce S.K."/>
            <person name="Wang J."/>
        </authorList>
    </citation>
    <scope>NUCLEOTIDE SEQUENCE [LARGE SCALE GENOMIC DNA]</scope>
    <source>
        <strain evidence="2">EC2010</strain>
        <tissue evidence="2">Whole organism of an adult</tissue>
    </source>
</reference>
<evidence type="ECO:0000313" key="3">
    <source>
        <dbReference type="Proteomes" id="UP000271974"/>
    </source>
</evidence>
<dbReference type="EMBL" id="RQTK01000002">
    <property type="protein sequence ID" value="RUS92126.1"/>
    <property type="molecule type" value="Genomic_DNA"/>
</dbReference>
<keyword evidence="3" id="KW-1185">Reference proteome</keyword>
<organism evidence="2 3">
    <name type="scientific">Elysia chlorotica</name>
    <name type="common">Eastern emerald elysia</name>
    <name type="synonym">Sea slug</name>
    <dbReference type="NCBI Taxonomy" id="188477"/>
    <lineage>
        <taxon>Eukaryota</taxon>
        <taxon>Metazoa</taxon>
        <taxon>Spiralia</taxon>
        <taxon>Lophotrochozoa</taxon>
        <taxon>Mollusca</taxon>
        <taxon>Gastropoda</taxon>
        <taxon>Heterobranchia</taxon>
        <taxon>Euthyneura</taxon>
        <taxon>Panpulmonata</taxon>
        <taxon>Sacoglossa</taxon>
        <taxon>Placobranchoidea</taxon>
        <taxon>Plakobranchidae</taxon>
        <taxon>Elysia</taxon>
    </lineage>
</organism>
<proteinExistence type="predicted"/>
<feature type="transmembrane region" description="Helical" evidence="1">
    <location>
        <begin position="345"/>
        <end position="369"/>
    </location>
</feature>
<accession>A0A433UE81</accession>
<gene>
    <name evidence="2" type="ORF">EGW08_000150</name>
</gene>
<keyword evidence="1" id="KW-0472">Membrane</keyword>
<feature type="transmembrane region" description="Helical" evidence="1">
    <location>
        <begin position="375"/>
        <end position="398"/>
    </location>
</feature>
<sequence>MVKHLRPAREVDLASCLAGSEMMYRLRTRTVRPASVPPGEWRARHRSDAGLLMAASCANDAYQNVQAAELMGAHGAKYANRKPSKAGQKFLCLVTFIRFYDSLLSISDSEFGPGLISISLVIALSVAALTHGTQHCRGISLQAYTDTYSHFLCTTQDQSLTISGAATSERQSGDSMCPVSAGHTILRRIQPVGGGIRQIDFHDLMAAQRQVEPCLLRYEALFKDCSMTMSEYWHFLTRHKVPVHGKTNQKKVGGNVQMRSKNGDPIVVAMSQRILAMALCGSVWLCVALCGSVWLYVALCGSMWLCVALCGSVWLYVAVSLCGSMWLLVALCGSVWLSMALCGSVWLCVALCGSVWLCVALCGSVWLCVALCGSVWLYVALCGSVWLCVALCGSVWLIEASRSTY</sequence>
<evidence type="ECO:0000256" key="1">
    <source>
        <dbReference type="SAM" id="Phobius"/>
    </source>
</evidence>
<dbReference type="STRING" id="188477.A0A433UE81"/>
<dbReference type="Proteomes" id="UP000271974">
    <property type="component" value="Unassembled WGS sequence"/>
</dbReference>
<feature type="transmembrane region" description="Helical" evidence="1">
    <location>
        <begin position="274"/>
        <end position="296"/>
    </location>
</feature>
<protein>
    <submittedName>
        <fullName evidence="2">Uncharacterized protein</fullName>
    </submittedName>
</protein>
<name>A0A433UE81_ELYCH</name>
<dbReference type="AlphaFoldDB" id="A0A433UE81"/>
<keyword evidence="1" id="KW-0812">Transmembrane</keyword>
<dbReference type="OrthoDB" id="9219244at2759"/>